<protein>
    <submittedName>
        <fullName evidence="2">Uncharacterized protein</fullName>
    </submittedName>
</protein>
<organism evidence="1 2">
    <name type="scientific">Bursaphelenchus xylophilus</name>
    <name type="common">Pinewood nematode worm</name>
    <name type="synonym">Aphelenchoides xylophilus</name>
    <dbReference type="NCBI Taxonomy" id="6326"/>
    <lineage>
        <taxon>Eukaryota</taxon>
        <taxon>Metazoa</taxon>
        <taxon>Ecdysozoa</taxon>
        <taxon>Nematoda</taxon>
        <taxon>Chromadorea</taxon>
        <taxon>Rhabditida</taxon>
        <taxon>Tylenchina</taxon>
        <taxon>Tylenchomorpha</taxon>
        <taxon>Aphelenchoidea</taxon>
        <taxon>Aphelenchoididae</taxon>
        <taxon>Bursaphelenchus</taxon>
    </lineage>
</organism>
<proteinExistence type="predicted"/>
<dbReference type="AlphaFoldDB" id="A0A1I7S2G9"/>
<name>A0A1I7S2G9_BURXY</name>
<dbReference type="WBParaSite" id="BXY_0719800.1">
    <property type="protein sequence ID" value="BXY_0719800.1"/>
    <property type="gene ID" value="BXY_0719800"/>
</dbReference>
<reference evidence="2" key="1">
    <citation type="submission" date="2016-11" db="UniProtKB">
        <authorList>
            <consortium name="WormBaseParasite"/>
        </authorList>
    </citation>
    <scope>IDENTIFICATION</scope>
</reference>
<evidence type="ECO:0000313" key="2">
    <source>
        <dbReference type="WBParaSite" id="BXY_0719800.1"/>
    </source>
</evidence>
<evidence type="ECO:0000313" key="1">
    <source>
        <dbReference type="Proteomes" id="UP000095284"/>
    </source>
</evidence>
<sequence>MTLGPAKTALLAFRFTKKLFNYNKIFARAGSKYLLRYRAVLTRTLCIVFDISFNNASFTTPSTWKKAAISWPFVSWISTTVIE</sequence>
<dbReference type="Proteomes" id="UP000095284">
    <property type="component" value="Unplaced"/>
</dbReference>
<accession>A0A1I7S2G9</accession>